<feature type="domain" description="CHHC U11-48K-type" evidence="4">
    <location>
        <begin position="52"/>
        <end position="79"/>
    </location>
</feature>
<evidence type="ECO:0000313" key="5">
    <source>
        <dbReference type="Ensembl" id="ENSSFOP00015013798.2"/>
    </source>
</evidence>
<organism evidence="5 6">
    <name type="scientific">Scleropages formosus</name>
    <name type="common">Asian bonytongue</name>
    <name type="synonym">Osteoglossum formosum</name>
    <dbReference type="NCBI Taxonomy" id="113540"/>
    <lineage>
        <taxon>Eukaryota</taxon>
        <taxon>Metazoa</taxon>
        <taxon>Chordata</taxon>
        <taxon>Craniata</taxon>
        <taxon>Vertebrata</taxon>
        <taxon>Euteleostomi</taxon>
        <taxon>Actinopterygii</taxon>
        <taxon>Neopterygii</taxon>
        <taxon>Teleostei</taxon>
        <taxon>Osteoglossocephala</taxon>
        <taxon>Osteoglossomorpha</taxon>
        <taxon>Osteoglossiformes</taxon>
        <taxon>Osteoglossidae</taxon>
        <taxon>Scleropages</taxon>
    </lineage>
</organism>
<dbReference type="OrthoDB" id="10069248at2759"/>
<reference evidence="5" key="2">
    <citation type="submission" date="2025-08" db="UniProtKB">
        <authorList>
            <consortium name="Ensembl"/>
        </authorList>
    </citation>
    <scope>IDENTIFICATION</scope>
</reference>
<evidence type="ECO:0000259" key="4">
    <source>
        <dbReference type="PROSITE" id="PS51800"/>
    </source>
</evidence>
<dbReference type="AlphaFoldDB" id="A0A8C9V145"/>
<name>A0A8C9V145_SCLFO</name>
<evidence type="ECO:0000313" key="6">
    <source>
        <dbReference type="Proteomes" id="UP000694397"/>
    </source>
</evidence>
<keyword evidence="3" id="KW-0862">Zinc</keyword>
<evidence type="ECO:0000256" key="3">
    <source>
        <dbReference type="ARBA" id="ARBA00022833"/>
    </source>
</evidence>
<reference evidence="5" key="3">
    <citation type="submission" date="2025-09" db="UniProtKB">
        <authorList>
            <consortium name="Ensembl"/>
        </authorList>
    </citation>
    <scope>IDENTIFICATION</scope>
</reference>
<sequence>CYLSHRNVESLRPHVEHSGENRDDDCDPDKLFGLVVFPKCCNNHPKLPNNELRTCPFKSCHLMPSYELSHHVANCIDRQKVKKKWNVPPSTGAYLCCTENWNQEAGTNVTPFIWGISISVIQSSLEFGTSNYLTSACRARRILPWNEITKMF</sequence>
<dbReference type="PROSITE" id="PS51800">
    <property type="entry name" value="ZF_CHHC_U11_48K"/>
    <property type="match status" value="1"/>
</dbReference>
<dbReference type="InterPro" id="IPR022776">
    <property type="entry name" value="TRM13/UPF0224_CHHC_Znf_dom"/>
</dbReference>
<keyword evidence="6" id="KW-1185">Reference proteome</keyword>
<dbReference type="GO" id="GO:0008270">
    <property type="term" value="F:zinc ion binding"/>
    <property type="evidence" value="ECO:0007669"/>
    <property type="project" value="UniProtKB-KW"/>
</dbReference>
<accession>A0A8C9V145</accession>
<evidence type="ECO:0000256" key="2">
    <source>
        <dbReference type="ARBA" id="ARBA00022771"/>
    </source>
</evidence>
<evidence type="ECO:0000256" key="1">
    <source>
        <dbReference type="ARBA" id="ARBA00022723"/>
    </source>
</evidence>
<proteinExistence type="predicted"/>
<keyword evidence="1" id="KW-0479">Metal-binding</keyword>
<dbReference type="Proteomes" id="UP000694397">
    <property type="component" value="Chromosome 22"/>
</dbReference>
<keyword evidence="2" id="KW-0863">Zinc-finger</keyword>
<dbReference type="Ensembl" id="ENSSFOT00015013968.2">
    <property type="protein sequence ID" value="ENSSFOP00015013798.2"/>
    <property type="gene ID" value="ENSSFOG00015008893.2"/>
</dbReference>
<reference evidence="5 6" key="1">
    <citation type="submission" date="2019-04" db="EMBL/GenBank/DDBJ databases">
        <authorList>
            <consortium name="Wellcome Sanger Institute Data Sharing"/>
        </authorList>
    </citation>
    <scope>NUCLEOTIDE SEQUENCE [LARGE SCALE GENOMIC DNA]</scope>
</reference>
<protein>
    <recommendedName>
        <fullName evidence="4">CHHC U11-48K-type domain-containing protein</fullName>
    </recommendedName>
</protein>